<feature type="compositionally biased region" description="Polar residues" evidence="2">
    <location>
        <begin position="267"/>
        <end position="286"/>
    </location>
</feature>
<dbReference type="HAMAP" id="MF_02088">
    <property type="entry name" value="Q_prec_transport"/>
    <property type="match status" value="1"/>
</dbReference>
<accession>A0AAN4VZE7</accession>
<dbReference type="GO" id="GO:0022857">
    <property type="term" value="F:transmembrane transporter activity"/>
    <property type="evidence" value="ECO:0007669"/>
    <property type="project" value="UniProtKB-UniRule"/>
</dbReference>
<protein>
    <recommendedName>
        <fullName evidence="1">Probable queuosine precursor transporter</fullName>
        <shortName evidence="1">Q precursor transporter</shortName>
    </recommendedName>
</protein>
<reference evidence="3 4" key="1">
    <citation type="submission" date="2021-12" db="EMBL/GenBank/DDBJ databases">
        <title>Genome sequencing of bacteria with rrn-lacking chromosome and rrn-plasmid.</title>
        <authorList>
            <person name="Anda M."/>
            <person name="Iwasaki W."/>
        </authorList>
    </citation>
    <scope>NUCLEOTIDE SEQUENCE [LARGE SCALE GENOMIC DNA]</scope>
    <source>
        <strain evidence="3 4">NBRC 15940</strain>
    </source>
</reference>
<dbReference type="EMBL" id="BQKE01000001">
    <property type="protein sequence ID" value="GJM61635.1"/>
    <property type="molecule type" value="Genomic_DNA"/>
</dbReference>
<dbReference type="PANTHER" id="PTHR34300:SF2">
    <property type="entry name" value="QUEUOSINE PRECURSOR TRANSPORTER-RELATED"/>
    <property type="match status" value="1"/>
</dbReference>
<gene>
    <name evidence="3" type="ORF">PEDI_21870</name>
</gene>
<feature type="transmembrane region" description="Helical" evidence="1">
    <location>
        <begin position="89"/>
        <end position="110"/>
    </location>
</feature>
<name>A0AAN4VZE7_9BACT</name>
<dbReference type="RefSeq" id="WP_338237138.1">
    <property type="nucleotide sequence ID" value="NZ_BQKE01000001.1"/>
</dbReference>
<comment type="caution">
    <text evidence="3">The sequence shown here is derived from an EMBL/GenBank/DDBJ whole genome shotgun (WGS) entry which is preliminary data.</text>
</comment>
<comment type="subcellular location">
    <subcellularLocation>
        <location evidence="1">Cell membrane</location>
        <topology evidence="1">Multi-pass membrane protein</topology>
    </subcellularLocation>
</comment>
<evidence type="ECO:0000256" key="1">
    <source>
        <dbReference type="HAMAP-Rule" id="MF_02088"/>
    </source>
</evidence>
<keyword evidence="1" id="KW-0812">Transmembrane</keyword>
<feature type="transmembrane region" description="Helical" evidence="1">
    <location>
        <begin position="210"/>
        <end position="236"/>
    </location>
</feature>
<keyword evidence="1" id="KW-0472">Membrane</keyword>
<comment type="function">
    <text evidence="1">Involved in the import of queuosine (Q) precursors, required for Q precursor salvage.</text>
</comment>
<feature type="transmembrane region" description="Helical" evidence="1">
    <location>
        <begin position="143"/>
        <end position="164"/>
    </location>
</feature>
<sequence>MTTTLTKKKTNLFILLGGIFITNAILAELIGVKIFSAEAMMGLQPAQIPLFGDLALDFNLTAGAVLWPIVFLTTDVINEYYGKAGVRKISFLTAGLIAYAFLVIFGVTHLPPAGFWLEVNGQDAEGNPFNINYAFQTIFRQGLGIIIGSLVAFLIGQLLDVYVFQKLRRFTGPDKIWLRATGSTLVSQFVDSFVVLWIAFFVFGNWTWELVIAVGIINYIYKFVVAVVLTPVLYVAHHFIDQYLGKDAADQMADEASKSSLFFMEKPSSSGTSDVVANDGSGDSNV</sequence>
<dbReference type="Proteomes" id="UP001310022">
    <property type="component" value="Unassembled WGS sequence"/>
</dbReference>
<keyword evidence="1" id="KW-0813">Transport</keyword>
<evidence type="ECO:0000313" key="4">
    <source>
        <dbReference type="Proteomes" id="UP001310022"/>
    </source>
</evidence>
<dbReference type="GO" id="GO:0005886">
    <property type="term" value="C:plasma membrane"/>
    <property type="evidence" value="ECO:0007669"/>
    <property type="project" value="UniProtKB-SubCell"/>
</dbReference>
<dbReference type="AlphaFoldDB" id="A0AAN4VZE7"/>
<dbReference type="Pfam" id="PF02592">
    <property type="entry name" value="Vut_1"/>
    <property type="match status" value="1"/>
</dbReference>
<feature type="transmembrane region" description="Helical" evidence="1">
    <location>
        <begin position="12"/>
        <end position="35"/>
    </location>
</feature>
<feature type="transmembrane region" description="Helical" evidence="1">
    <location>
        <begin position="55"/>
        <end position="77"/>
    </location>
</feature>
<proteinExistence type="inferred from homology"/>
<dbReference type="PANTHER" id="PTHR34300">
    <property type="entry name" value="QUEUOSINE PRECURSOR TRANSPORTER-RELATED"/>
    <property type="match status" value="1"/>
</dbReference>
<comment type="similarity">
    <text evidence="1">Belongs to the vitamin uptake transporter (VUT/ECF) (TC 2.A.88) family. Q precursor transporter subfamily.</text>
</comment>
<keyword evidence="4" id="KW-1185">Reference proteome</keyword>
<feature type="transmembrane region" description="Helical" evidence="1">
    <location>
        <begin position="185"/>
        <end position="204"/>
    </location>
</feature>
<dbReference type="NCBIfam" id="TIGR00697">
    <property type="entry name" value="queuosine precursor transporter"/>
    <property type="match status" value="1"/>
</dbReference>
<keyword evidence="1" id="KW-1003">Cell membrane</keyword>
<keyword evidence="1" id="KW-1133">Transmembrane helix</keyword>
<dbReference type="InterPro" id="IPR003744">
    <property type="entry name" value="YhhQ"/>
</dbReference>
<evidence type="ECO:0000256" key="2">
    <source>
        <dbReference type="SAM" id="MobiDB-lite"/>
    </source>
</evidence>
<feature type="region of interest" description="Disordered" evidence="2">
    <location>
        <begin position="264"/>
        <end position="286"/>
    </location>
</feature>
<organism evidence="3 4">
    <name type="scientific">Persicobacter diffluens</name>
    <dbReference type="NCBI Taxonomy" id="981"/>
    <lineage>
        <taxon>Bacteria</taxon>
        <taxon>Pseudomonadati</taxon>
        <taxon>Bacteroidota</taxon>
        <taxon>Cytophagia</taxon>
        <taxon>Cytophagales</taxon>
        <taxon>Persicobacteraceae</taxon>
        <taxon>Persicobacter</taxon>
    </lineage>
</organism>
<evidence type="ECO:0000313" key="3">
    <source>
        <dbReference type="EMBL" id="GJM61635.1"/>
    </source>
</evidence>